<evidence type="ECO:0000259" key="14">
    <source>
        <dbReference type="Pfam" id="PF00999"/>
    </source>
</evidence>
<feature type="transmembrane region" description="Helical" evidence="13">
    <location>
        <begin position="230"/>
        <end position="251"/>
    </location>
</feature>
<feature type="transmembrane region" description="Helical" evidence="13">
    <location>
        <begin position="294"/>
        <end position="313"/>
    </location>
</feature>
<keyword evidence="6 13" id="KW-0812">Transmembrane</keyword>
<dbReference type="GO" id="GO:0098719">
    <property type="term" value="P:sodium ion import across plasma membrane"/>
    <property type="evidence" value="ECO:0007669"/>
    <property type="project" value="TreeGrafter"/>
</dbReference>
<comment type="caution">
    <text evidence="15">The sequence shown here is derived from an EMBL/GenBank/DDBJ whole genome shotgun (WGS) entry which is preliminary data.</text>
</comment>
<feature type="transmembrane region" description="Helical" evidence="13">
    <location>
        <begin position="405"/>
        <end position="427"/>
    </location>
</feature>
<evidence type="ECO:0000256" key="7">
    <source>
        <dbReference type="ARBA" id="ARBA00022989"/>
    </source>
</evidence>
<keyword evidence="11" id="KW-0739">Sodium transport</keyword>
<sequence length="697" mass="82983">MDHHFLTSMLAILSLLTISSFVYMISKRTKLPYTVLLVVAWFVLIPLSKIPFLHFLVEFKLTPEMLFFVFLPILIFESGYNMRYRQLLKNWKSIWALAIIWLLISTFIVWYGLYFAFNLIWLPIPLEIAMLFGSIISSTDPVAVLSLFKQFWAPRRLVLIFEGESLFNDWTALALFLVMLAIIKSGAITAATIWTWVATFLCMLFWWMIFWSMMWFGFSKLIEKVKWNDNLEIAFTMIVAHLTFILSEIISEFVSIWGFDIKISWVIATALASIVVGNYWRYKISHKVEEYMENFWWFVAFVANSLVFLLMWVMFFSLNINLVDFIIPISIAILVVIIARWISIYLPLSIFNHLKLEEKIPASWQHLLAWWSLRWALALMMVLMIPDNFAIQSWTLPYTIKDFLLAITIWSIMFTLFIKATTIGYAVKKLKINKLHDIEHFQKHESMILVYIETINKIESIFSKWHVSKNEYESLKAKYQKKLDHEIEEFKRLLSQVKEPEKLIFKAISLHALWIEKQYLKELFRYNEVDEYIFKYMLGKIERQIERIECDKAQIKKETLIEEMEFADKILNYINTKDDDIIYQYLKNRTKHIVSSKVLLEFEILKKIKWGFSTEIFDEAIELYTRFNSLSKIKMDDIYSKNEEMISLLDVRLVNKSLLKLEEKNIKNLFDKEFLTPKLYVDIMDGIEHKINRNVKF</sequence>
<evidence type="ECO:0000256" key="3">
    <source>
        <dbReference type="ARBA" id="ARBA00022448"/>
    </source>
</evidence>
<feature type="coiled-coil region" evidence="12">
    <location>
        <begin position="469"/>
        <end position="496"/>
    </location>
</feature>
<evidence type="ECO:0000256" key="12">
    <source>
        <dbReference type="SAM" id="Coils"/>
    </source>
</evidence>
<evidence type="ECO:0000256" key="5">
    <source>
        <dbReference type="ARBA" id="ARBA00022475"/>
    </source>
</evidence>
<keyword evidence="12" id="KW-0175">Coiled coil</keyword>
<evidence type="ECO:0000256" key="2">
    <source>
        <dbReference type="ARBA" id="ARBA00007367"/>
    </source>
</evidence>
<proteinExistence type="inferred from homology"/>
<evidence type="ECO:0000256" key="4">
    <source>
        <dbReference type="ARBA" id="ARBA00022449"/>
    </source>
</evidence>
<organism evidence="15">
    <name type="scientific">uncultured bacterium</name>
    <name type="common">gcode 4</name>
    <dbReference type="NCBI Taxonomy" id="1234023"/>
    <lineage>
        <taxon>Bacteria</taxon>
        <taxon>environmental samples</taxon>
    </lineage>
</organism>
<evidence type="ECO:0000256" key="10">
    <source>
        <dbReference type="ARBA" id="ARBA00023136"/>
    </source>
</evidence>
<keyword evidence="5" id="KW-1003">Cell membrane</keyword>
<dbReference type="AlphaFoldDB" id="K2G3D5"/>
<feature type="transmembrane region" description="Helical" evidence="13">
    <location>
        <begin position="94"/>
        <end position="116"/>
    </location>
</feature>
<feature type="transmembrane region" description="Helical" evidence="13">
    <location>
        <begin position="193"/>
        <end position="218"/>
    </location>
</feature>
<accession>K2G3D5</accession>
<evidence type="ECO:0000313" key="15">
    <source>
        <dbReference type="EMBL" id="EKE28842.1"/>
    </source>
</evidence>
<dbReference type="InterPro" id="IPR018422">
    <property type="entry name" value="Cation/H_exchanger_CPA1"/>
</dbReference>
<evidence type="ECO:0000256" key="9">
    <source>
        <dbReference type="ARBA" id="ARBA00023065"/>
    </source>
</evidence>
<feature type="transmembrane region" description="Helical" evidence="13">
    <location>
        <begin position="325"/>
        <end position="346"/>
    </location>
</feature>
<dbReference type="Pfam" id="PF00999">
    <property type="entry name" value="Na_H_Exchanger"/>
    <property type="match status" value="1"/>
</dbReference>
<keyword evidence="3" id="KW-0813">Transport</keyword>
<evidence type="ECO:0000256" key="6">
    <source>
        <dbReference type="ARBA" id="ARBA00022692"/>
    </source>
</evidence>
<comment type="similarity">
    <text evidence="2">Belongs to the monovalent cation:proton antiporter 1 (CPA1) transporter (TC 2.A.36) family.</text>
</comment>
<dbReference type="GO" id="GO:0051453">
    <property type="term" value="P:regulation of intracellular pH"/>
    <property type="evidence" value="ECO:0007669"/>
    <property type="project" value="TreeGrafter"/>
</dbReference>
<feature type="domain" description="Cation/H+ exchanger transmembrane" evidence="14">
    <location>
        <begin position="18"/>
        <end position="428"/>
    </location>
</feature>
<comment type="subcellular location">
    <subcellularLocation>
        <location evidence="1">Cell membrane</location>
        <topology evidence="1">Multi-pass membrane protein</topology>
    </subcellularLocation>
</comment>
<feature type="transmembrane region" description="Helical" evidence="13">
    <location>
        <begin position="65"/>
        <end position="82"/>
    </location>
</feature>
<gene>
    <name evidence="15" type="ORF">ACD_3C00005G0003</name>
</gene>
<dbReference type="GO" id="GO:0015385">
    <property type="term" value="F:sodium:proton antiporter activity"/>
    <property type="evidence" value="ECO:0007669"/>
    <property type="project" value="InterPro"/>
</dbReference>
<dbReference type="GO" id="GO:0005886">
    <property type="term" value="C:plasma membrane"/>
    <property type="evidence" value="ECO:0007669"/>
    <property type="project" value="UniProtKB-SubCell"/>
</dbReference>
<dbReference type="InterPro" id="IPR006153">
    <property type="entry name" value="Cation/H_exchanger_TM"/>
</dbReference>
<feature type="transmembrane region" description="Helical" evidence="13">
    <location>
        <begin position="6"/>
        <end position="26"/>
    </location>
</feature>
<feature type="transmembrane region" description="Helical" evidence="13">
    <location>
        <begin position="33"/>
        <end position="53"/>
    </location>
</feature>
<evidence type="ECO:0000256" key="11">
    <source>
        <dbReference type="ARBA" id="ARBA00023201"/>
    </source>
</evidence>
<protein>
    <recommendedName>
        <fullName evidence="14">Cation/H+ exchanger transmembrane domain-containing protein</fullName>
    </recommendedName>
</protein>
<keyword evidence="7 13" id="KW-1133">Transmembrane helix</keyword>
<reference evidence="15" key="1">
    <citation type="journal article" date="2012" name="Science">
        <title>Fermentation, hydrogen, and sulfur metabolism in multiple uncultivated bacterial phyla.</title>
        <authorList>
            <person name="Wrighton K.C."/>
            <person name="Thomas B.C."/>
            <person name="Sharon I."/>
            <person name="Miller C.S."/>
            <person name="Castelle C.J."/>
            <person name="VerBerkmoes N.C."/>
            <person name="Wilkins M.J."/>
            <person name="Hettich R.L."/>
            <person name="Lipton M.S."/>
            <person name="Williams K.H."/>
            <person name="Long P.E."/>
            <person name="Banfield J.F."/>
        </authorList>
    </citation>
    <scope>NUCLEOTIDE SEQUENCE [LARGE SCALE GENOMIC DNA]</scope>
</reference>
<feature type="transmembrane region" description="Helical" evidence="13">
    <location>
        <begin position="367"/>
        <end position="385"/>
    </location>
</feature>
<keyword evidence="8" id="KW-0915">Sodium</keyword>
<feature type="transmembrane region" description="Helical" evidence="13">
    <location>
        <begin position="263"/>
        <end position="282"/>
    </location>
</feature>
<keyword evidence="4" id="KW-0050">Antiport</keyword>
<dbReference type="PANTHER" id="PTHR10110:SF195">
    <property type="entry name" value="NA(+)_H(+) ANTIPORTER NHAS2"/>
    <property type="match status" value="1"/>
</dbReference>
<dbReference type="EMBL" id="AMFJ01000279">
    <property type="protein sequence ID" value="EKE28842.1"/>
    <property type="molecule type" value="Genomic_DNA"/>
</dbReference>
<feature type="transmembrane region" description="Helical" evidence="13">
    <location>
        <begin position="169"/>
        <end position="187"/>
    </location>
</feature>
<name>K2G3D5_9BACT</name>
<evidence type="ECO:0000256" key="8">
    <source>
        <dbReference type="ARBA" id="ARBA00023053"/>
    </source>
</evidence>
<evidence type="ECO:0000256" key="13">
    <source>
        <dbReference type="SAM" id="Phobius"/>
    </source>
</evidence>
<dbReference type="GO" id="GO:0015386">
    <property type="term" value="F:potassium:proton antiporter activity"/>
    <property type="evidence" value="ECO:0007669"/>
    <property type="project" value="TreeGrafter"/>
</dbReference>
<dbReference type="Gene3D" id="6.10.140.1330">
    <property type="match status" value="1"/>
</dbReference>
<feature type="transmembrane region" description="Helical" evidence="13">
    <location>
        <begin position="128"/>
        <end position="148"/>
    </location>
</feature>
<keyword evidence="9" id="KW-0406">Ion transport</keyword>
<evidence type="ECO:0000256" key="1">
    <source>
        <dbReference type="ARBA" id="ARBA00004651"/>
    </source>
</evidence>
<keyword evidence="10 13" id="KW-0472">Membrane</keyword>
<dbReference type="PANTHER" id="PTHR10110">
    <property type="entry name" value="SODIUM/HYDROGEN EXCHANGER"/>
    <property type="match status" value="1"/>
</dbReference>